<reference evidence="1 2" key="1">
    <citation type="submission" date="2023-03" db="EMBL/GenBank/DDBJ databases">
        <title>Bacillus Genome Sequencing.</title>
        <authorList>
            <person name="Dunlap C."/>
        </authorList>
    </citation>
    <scope>NUCLEOTIDE SEQUENCE [LARGE SCALE GENOMIC DNA]</scope>
    <source>
        <strain evidence="1 2">BD-525</strain>
    </source>
</reference>
<comment type="caution">
    <text evidence="1">The sequence shown here is derived from an EMBL/GenBank/DDBJ whole genome shotgun (WGS) entry which is preliminary data.</text>
</comment>
<accession>A0ABU6GHF1</accession>
<evidence type="ECO:0000313" key="2">
    <source>
        <dbReference type="Proteomes" id="UP001344632"/>
    </source>
</evidence>
<dbReference type="RefSeq" id="WP_326086133.1">
    <property type="nucleotide sequence ID" value="NZ_JARLKZ010000003.1"/>
</dbReference>
<evidence type="ECO:0000313" key="1">
    <source>
        <dbReference type="EMBL" id="MEC0239169.1"/>
    </source>
</evidence>
<gene>
    <name evidence="1" type="ORF">P4H66_04700</name>
</gene>
<evidence type="ECO:0008006" key="3">
    <source>
        <dbReference type="Google" id="ProtNLM"/>
    </source>
</evidence>
<dbReference type="EMBL" id="JARLKZ010000003">
    <property type="protein sequence ID" value="MEC0239169.1"/>
    <property type="molecule type" value="Genomic_DNA"/>
</dbReference>
<protein>
    <recommendedName>
        <fullName evidence="3">Major facilitator superfamily (MFS) profile domain-containing protein</fullName>
    </recommendedName>
</protein>
<dbReference type="Proteomes" id="UP001344632">
    <property type="component" value="Unassembled WGS sequence"/>
</dbReference>
<sequence length="61" mass="7018">MLSSFKLFRHPFIRAILVSNLFSQFGIWVRNFSILLFVMERTGGDALAVAPLSCFRPHRCC</sequence>
<keyword evidence="2" id="KW-1185">Reference proteome</keyword>
<proteinExistence type="predicted"/>
<organism evidence="1 2">
    <name type="scientific">Paenibacillus dokdonensis</name>
    <dbReference type="NCBI Taxonomy" id="2567944"/>
    <lineage>
        <taxon>Bacteria</taxon>
        <taxon>Bacillati</taxon>
        <taxon>Bacillota</taxon>
        <taxon>Bacilli</taxon>
        <taxon>Bacillales</taxon>
        <taxon>Paenibacillaceae</taxon>
        <taxon>Paenibacillus</taxon>
    </lineage>
</organism>
<name>A0ABU6GHF1_9BACL</name>